<gene>
    <name evidence="1" type="ORF">DX116_09085</name>
</gene>
<dbReference type="EMBL" id="QUBR01000001">
    <property type="protein sequence ID" value="REK73668.1"/>
    <property type="molecule type" value="Genomic_DNA"/>
</dbReference>
<name>A0A371PDS9_9ACTN</name>
<protein>
    <submittedName>
        <fullName evidence="1">Uncharacterized protein</fullName>
    </submittedName>
</protein>
<dbReference type="AlphaFoldDB" id="A0A371PDS9"/>
<dbReference type="RefSeq" id="WP_119703778.1">
    <property type="nucleotide sequence ID" value="NZ_JBHSOI010000001.1"/>
</dbReference>
<organism evidence="1 2">
    <name type="scientific">Aeromicrobium endophyticum</name>
    <dbReference type="NCBI Taxonomy" id="2292704"/>
    <lineage>
        <taxon>Bacteria</taxon>
        <taxon>Bacillati</taxon>
        <taxon>Actinomycetota</taxon>
        <taxon>Actinomycetes</taxon>
        <taxon>Propionibacteriales</taxon>
        <taxon>Nocardioidaceae</taxon>
        <taxon>Aeromicrobium</taxon>
    </lineage>
</organism>
<comment type="caution">
    <text evidence="1">The sequence shown here is derived from an EMBL/GenBank/DDBJ whole genome shotgun (WGS) entry which is preliminary data.</text>
</comment>
<evidence type="ECO:0000313" key="1">
    <source>
        <dbReference type="EMBL" id="REK73668.1"/>
    </source>
</evidence>
<proteinExistence type="predicted"/>
<evidence type="ECO:0000313" key="2">
    <source>
        <dbReference type="Proteomes" id="UP000265581"/>
    </source>
</evidence>
<reference evidence="1 2" key="1">
    <citation type="submission" date="2018-08" db="EMBL/GenBank/DDBJ databases">
        <title>Aeromicrobium sp. M2KJ-4, whole genome shotgun sequence.</title>
        <authorList>
            <person name="Tuo L."/>
        </authorList>
    </citation>
    <scope>NUCLEOTIDE SEQUENCE [LARGE SCALE GENOMIC DNA]</scope>
    <source>
        <strain evidence="1 2">M2KJ-4</strain>
    </source>
</reference>
<dbReference type="Proteomes" id="UP000265581">
    <property type="component" value="Unassembled WGS sequence"/>
</dbReference>
<accession>A0A371PDS9</accession>
<keyword evidence="2" id="KW-1185">Reference proteome</keyword>
<sequence length="63" mass="6765">MTTNGQHVIVASPHAHLAIDVRLGDLRVHPALDPQQILEPMAAAFDHAGRILVAFTYPGRVSA</sequence>